<name>A0AAN6STA3_9PEZI</name>
<dbReference type="Gene3D" id="3.40.630.30">
    <property type="match status" value="1"/>
</dbReference>
<proteinExistence type="predicted"/>
<dbReference type="SUPFAM" id="SSF55729">
    <property type="entry name" value="Acyl-CoA N-acyltransferases (Nat)"/>
    <property type="match status" value="1"/>
</dbReference>
<dbReference type="PROSITE" id="PS51186">
    <property type="entry name" value="GNAT"/>
    <property type="match status" value="1"/>
</dbReference>
<evidence type="ECO:0000313" key="3">
    <source>
        <dbReference type="EMBL" id="KAK4042349.1"/>
    </source>
</evidence>
<feature type="region of interest" description="Disordered" evidence="1">
    <location>
        <begin position="71"/>
        <end position="102"/>
    </location>
</feature>
<dbReference type="EMBL" id="MU854342">
    <property type="protein sequence ID" value="KAK4042349.1"/>
    <property type="molecule type" value="Genomic_DNA"/>
</dbReference>
<reference evidence="4" key="1">
    <citation type="journal article" date="2023" name="Mol. Phylogenet. Evol.">
        <title>Genome-scale phylogeny and comparative genomics of the fungal order Sordariales.</title>
        <authorList>
            <person name="Hensen N."/>
            <person name="Bonometti L."/>
            <person name="Westerberg I."/>
            <person name="Brannstrom I.O."/>
            <person name="Guillou S."/>
            <person name="Cros-Aarteil S."/>
            <person name="Calhoun S."/>
            <person name="Haridas S."/>
            <person name="Kuo A."/>
            <person name="Mondo S."/>
            <person name="Pangilinan J."/>
            <person name="Riley R."/>
            <person name="LaButti K."/>
            <person name="Andreopoulos B."/>
            <person name="Lipzen A."/>
            <person name="Chen C."/>
            <person name="Yan M."/>
            <person name="Daum C."/>
            <person name="Ng V."/>
            <person name="Clum A."/>
            <person name="Steindorff A."/>
            <person name="Ohm R.A."/>
            <person name="Martin F."/>
            <person name="Silar P."/>
            <person name="Natvig D.O."/>
            <person name="Lalanne C."/>
            <person name="Gautier V."/>
            <person name="Ament-Velasquez S.L."/>
            <person name="Kruys A."/>
            <person name="Hutchinson M.I."/>
            <person name="Powell A.J."/>
            <person name="Barry K."/>
            <person name="Miller A.N."/>
            <person name="Grigoriev I.V."/>
            <person name="Debuchy R."/>
            <person name="Gladieux P."/>
            <person name="Hiltunen Thoren M."/>
            <person name="Johannesson H."/>
        </authorList>
    </citation>
    <scope>NUCLEOTIDE SEQUENCE [LARGE SCALE GENOMIC DNA]</scope>
    <source>
        <strain evidence="4">CBS 284.82</strain>
    </source>
</reference>
<feature type="domain" description="N-acetyltransferase" evidence="2">
    <location>
        <begin position="105"/>
        <end position="195"/>
    </location>
</feature>
<dbReference type="GO" id="GO:0016747">
    <property type="term" value="F:acyltransferase activity, transferring groups other than amino-acyl groups"/>
    <property type="evidence" value="ECO:0007669"/>
    <property type="project" value="InterPro"/>
</dbReference>
<dbReference type="InterPro" id="IPR000182">
    <property type="entry name" value="GNAT_dom"/>
</dbReference>
<dbReference type="Proteomes" id="UP001303115">
    <property type="component" value="Unassembled WGS sequence"/>
</dbReference>
<sequence length="213" mass="22809">MPPPNPPQTWTRQVSGTTYTVSTDRSLIQLDALNAAFASDMLYWAKPLAPDVLQLCVEQSLCFGLYAHGEGQEGSPQPQEGGDGGGADSIATKQGAEKTPPPPMVGFARLVTDHTTFAYLTDVYVLPPHQGRGLGRWMMGCLDETLEKWQDLRRCLLLTRDAAAVRMYGATIGAREMRQASSSGGLFVLERVGRGGVSFTGGSTEEADEGGAN</sequence>
<dbReference type="CDD" id="cd04301">
    <property type="entry name" value="NAT_SF"/>
    <property type="match status" value="1"/>
</dbReference>
<evidence type="ECO:0000256" key="1">
    <source>
        <dbReference type="SAM" id="MobiDB-lite"/>
    </source>
</evidence>
<protein>
    <submittedName>
        <fullName evidence="3">N-acetyltransferase</fullName>
    </submittedName>
</protein>
<dbReference type="PANTHER" id="PTHR43233">
    <property type="entry name" value="FAMILY N-ACETYLTRANSFERASE, PUTATIVE (AFU_ORTHOLOGUE AFUA_6G03350)-RELATED"/>
    <property type="match status" value="1"/>
</dbReference>
<comment type="caution">
    <text evidence="3">The sequence shown here is derived from an EMBL/GenBank/DDBJ whole genome shotgun (WGS) entry which is preliminary data.</text>
</comment>
<keyword evidence="4" id="KW-1185">Reference proteome</keyword>
<evidence type="ECO:0000313" key="4">
    <source>
        <dbReference type="Proteomes" id="UP001303115"/>
    </source>
</evidence>
<dbReference type="Pfam" id="PF00583">
    <property type="entry name" value="Acetyltransf_1"/>
    <property type="match status" value="1"/>
</dbReference>
<dbReference type="InterPro" id="IPR016181">
    <property type="entry name" value="Acyl_CoA_acyltransferase"/>
</dbReference>
<gene>
    <name evidence="3" type="ORF">C8A01DRAFT_44607</name>
</gene>
<dbReference type="PANTHER" id="PTHR43233:SF1">
    <property type="entry name" value="FAMILY N-ACETYLTRANSFERASE, PUTATIVE (AFU_ORTHOLOGUE AFUA_6G03350)-RELATED"/>
    <property type="match status" value="1"/>
</dbReference>
<dbReference type="InterPro" id="IPR053144">
    <property type="entry name" value="Acetyltransferase_Butenolide"/>
</dbReference>
<evidence type="ECO:0000259" key="2">
    <source>
        <dbReference type="PROSITE" id="PS51186"/>
    </source>
</evidence>
<accession>A0AAN6STA3</accession>
<dbReference type="AlphaFoldDB" id="A0AAN6STA3"/>
<organism evidence="3 4">
    <name type="scientific">Parachaetomium inaequale</name>
    <dbReference type="NCBI Taxonomy" id="2588326"/>
    <lineage>
        <taxon>Eukaryota</taxon>
        <taxon>Fungi</taxon>
        <taxon>Dikarya</taxon>
        <taxon>Ascomycota</taxon>
        <taxon>Pezizomycotina</taxon>
        <taxon>Sordariomycetes</taxon>
        <taxon>Sordariomycetidae</taxon>
        <taxon>Sordariales</taxon>
        <taxon>Chaetomiaceae</taxon>
        <taxon>Parachaetomium</taxon>
    </lineage>
</organism>